<evidence type="ECO:0000313" key="2">
    <source>
        <dbReference type="Proteomes" id="UP000015105"/>
    </source>
</evidence>
<reference evidence="1" key="5">
    <citation type="journal article" date="2021" name="G3 (Bethesda)">
        <title>Aegilops tauschii genome assembly Aet v5.0 features greater sequence contiguity and improved annotation.</title>
        <authorList>
            <person name="Wang L."/>
            <person name="Zhu T."/>
            <person name="Rodriguez J.C."/>
            <person name="Deal K.R."/>
            <person name="Dubcovsky J."/>
            <person name="McGuire P.E."/>
            <person name="Lux T."/>
            <person name="Spannagl M."/>
            <person name="Mayer K.F.X."/>
            <person name="Baldrich P."/>
            <person name="Meyers B.C."/>
            <person name="Huo N."/>
            <person name="Gu Y.Q."/>
            <person name="Zhou H."/>
            <person name="Devos K.M."/>
            <person name="Bennetzen J.L."/>
            <person name="Unver T."/>
            <person name="Budak H."/>
            <person name="Gulick P.J."/>
            <person name="Galiba G."/>
            <person name="Kalapos B."/>
            <person name="Nelson D.R."/>
            <person name="Li P."/>
            <person name="You F.M."/>
            <person name="Luo M.C."/>
            <person name="Dvorak J."/>
        </authorList>
    </citation>
    <scope>NUCLEOTIDE SEQUENCE [LARGE SCALE GENOMIC DNA]</scope>
    <source>
        <strain evidence="1">cv. AL8/78</strain>
    </source>
</reference>
<dbReference type="EnsemblPlants" id="AET7Gv21195700.17">
    <property type="protein sequence ID" value="AET7Gv21195700.17"/>
    <property type="gene ID" value="AET7Gv21195700"/>
</dbReference>
<sequence length="115" mass="12150">ARISSSSRLFWSLPFTASHYYTPAVACSRPSLPPSLVLCSLALLLAAAGPRPLLRHPSPVVPPAEAIASLSTRRFPSYSDRALAPRARLAGSGWGRARDQHGGSARVGWCELSGG</sequence>
<reference evidence="1" key="4">
    <citation type="submission" date="2019-03" db="UniProtKB">
        <authorList>
            <consortium name="EnsemblPlants"/>
        </authorList>
    </citation>
    <scope>IDENTIFICATION</scope>
</reference>
<organism evidence="1 2">
    <name type="scientific">Aegilops tauschii subsp. strangulata</name>
    <name type="common">Goatgrass</name>
    <dbReference type="NCBI Taxonomy" id="200361"/>
    <lineage>
        <taxon>Eukaryota</taxon>
        <taxon>Viridiplantae</taxon>
        <taxon>Streptophyta</taxon>
        <taxon>Embryophyta</taxon>
        <taxon>Tracheophyta</taxon>
        <taxon>Spermatophyta</taxon>
        <taxon>Magnoliopsida</taxon>
        <taxon>Liliopsida</taxon>
        <taxon>Poales</taxon>
        <taxon>Poaceae</taxon>
        <taxon>BOP clade</taxon>
        <taxon>Pooideae</taxon>
        <taxon>Triticodae</taxon>
        <taxon>Triticeae</taxon>
        <taxon>Triticinae</taxon>
        <taxon>Aegilops</taxon>
    </lineage>
</organism>
<evidence type="ECO:0000313" key="1">
    <source>
        <dbReference type="EnsemblPlants" id="AET7Gv21195700.17"/>
    </source>
</evidence>
<keyword evidence="2" id="KW-1185">Reference proteome</keyword>
<dbReference type="Proteomes" id="UP000015105">
    <property type="component" value="Chromosome 7D"/>
</dbReference>
<reference evidence="1" key="3">
    <citation type="journal article" date="2017" name="Nature">
        <title>Genome sequence of the progenitor of the wheat D genome Aegilops tauschii.</title>
        <authorList>
            <person name="Luo M.C."/>
            <person name="Gu Y.Q."/>
            <person name="Puiu D."/>
            <person name="Wang H."/>
            <person name="Twardziok S.O."/>
            <person name="Deal K.R."/>
            <person name="Huo N."/>
            <person name="Zhu T."/>
            <person name="Wang L."/>
            <person name="Wang Y."/>
            <person name="McGuire P.E."/>
            <person name="Liu S."/>
            <person name="Long H."/>
            <person name="Ramasamy R.K."/>
            <person name="Rodriguez J.C."/>
            <person name="Van S.L."/>
            <person name="Yuan L."/>
            <person name="Wang Z."/>
            <person name="Xia Z."/>
            <person name="Xiao L."/>
            <person name="Anderson O.D."/>
            <person name="Ouyang S."/>
            <person name="Liang Y."/>
            <person name="Zimin A.V."/>
            <person name="Pertea G."/>
            <person name="Qi P."/>
            <person name="Bennetzen J.L."/>
            <person name="Dai X."/>
            <person name="Dawson M.W."/>
            <person name="Muller H.G."/>
            <person name="Kugler K."/>
            <person name="Rivarola-Duarte L."/>
            <person name="Spannagl M."/>
            <person name="Mayer K.F.X."/>
            <person name="Lu F.H."/>
            <person name="Bevan M.W."/>
            <person name="Leroy P."/>
            <person name="Li P."/>
            <person name="You F.M."/>
            <person name="Sun Q."/>
            <person name="Liu Z."/>
            <person name="Lyons E."/>
            <person name="Wicker T."/>
            <person name="Salzberg S.L."/>
            <person name="Devos K.M."/>
            <person name="Dvorak J."/>
        </authorList>
    </citation>
    <scope>NUCLEOTIDE SEQUENCE [LARGE SCALE GENOMIC DNA]</scope>
    <source>
        <strain evidence="1">cv. AL8/78</strain>
    </source>
</reference>
<accession>A0A453T1V7</accession>
<dbReference type="Gramene" id="AET7Gv21195700.17">
    <property type="protein sequence ID" value="AET7Gv21195700.17"/>
    <property type="gene ID" value="AET7Gv21195700"/>
</dbReference>
<proteinExistence type="predicted"/>
<dbReference type="AlphaFoldDB" id="A0A453T1V7"/>
<protein>
    <submittedName>
        <fullName evidence="1">Uncharacterized protein</fullName>
    </submittedName>
</protein>
<name>A0A453T1V7_AEGTS</name>
<reference evidence="2" key="2">
    <citation type="journal article" date="2017" name="Nat. Plants">
        <title>The Aegilops tauschii genome reveals multiple impacts of transposons.</title>
        <authorList>
            <person name="Zhao G."/>
            <person name="Zou C."/>
            <person name="Li K."/>
            <person name="Wang K."/>
            <person name="Li T."/>
            <person name="Gao L."/>
            <person name="Zhang X."/>
            <person name="Wang H."/>
            <person name="Yang Z."/>
            <person name="Liu X."/>
            <person name="Jiang W."/>
            <person name="Mao L."/>
            <person name="Kong X."/>
            <person name="Jiao Y."/>
            <person name="Jia J."/>
        </authorList>
    </citation>
    <scope>NUCLEOTIDE SEQUENCE [LARGE SCALE GENOMIC DNA]</scope>
    <source>
        <strain evidence="2">cv. AL8/78</strain>
    </source>
</reference>
<reference evidence="2" key="1">
    <citation type="journal article" date="2014" name="Science">
        <title>Ancient hybridizations among the ancestral genomes of bread wheat.</title>
        <authorList>
            <consortium name="International Wheat Genome Sequencing Consortium,"/>
            <person name="Marcussen T."/>
            <person name="Sandve S.R."/>
            <person name="Heier L."/>
            <person name="Spannagl M."/>
            <person name="Pfeifer M."/>
            <person name="Jakobsen K.S."/>
            <person name="Wulff B.B."/>
            <person name="Steuernagel B."/>
            <person name="Mayer K.F."/>
            <person name="Olsen O.A."/>
        </authorList>
    </citation>
    <scope>NUCLEOTIDE SEQUENCE [LARGE SCALE GENOMIC DNA]</scope>
    <source>
        <strain evidence="2">cv. AL8/78</strain>
    </source>
</reference>